<evidence type="ECO:0000313" key="1">
    <source>
        <dbReference type="EMBL" id="BCS83449.1"/>
    </source>
</evidence>
<proteinExistence type="predicted"/>
<protein>
    <submittedName>
        <fullName evidence="1">Uncharacterized protein</fullName>
    </submittedName>
</protein>
<accession>A0ABM7NTJ1</accession>
<name>A0ABM7NTJ1_9VIRU</name>
<evidence type="ECO:0000313" key="2">
    <source>
        <dbReference type="Proteomes" id="UP001321479"/>
    </source>
</evidence>
<dbReference type="EMBL" id="AP024483">
    <property type="protein sequence ID" value="BCS83449.1"/>
    <property type="molecule type" value="Genomic_DNA"/>
</dbReference>
<dbReference type="GeneID" id="80558654"/>
<organism evidence="1 2">
    <name type="scientific">Cotonvirus japonicus</name>
    <dbReference type="NCBI Taxonomy" id="2811091"/>
    <lineage>
        <taxon>Viruses</taxon>
        <taxon>Varidnaviria</taxon>
        <taxon>Bamfordvirae</taxon>
        <taxon>Nucleocytoviricota</taxon>
        <taxon>Megaviricetes</taxon>
        <taxon>Imitervirales</taxon>
        <taxon>Mimiviridae</taxon>
        <taxon>Megamimivirinae</taxon>
        <taxon>Cotonvirus</taxon>
        <taxon>Cotonvirus japonicum</taxon>
    </lineage>
</organism>
<dbReference type="RefSeq" id="YP_010842057.1">
    <property type="nucleotide sequence ID" value="NC_079139.1"/>
</dbReference>
<keyword evidence="2" id="KW-1185">Reference proteome</keyword>
<dbReference type="Proteomes" id="UP001321479">
    <property type="component" value="Segment"/>
</dbReference>
<sequence>MRQVFNRNQRVPGTFRVSGEETGYKKIQCVTMNGTPFINLIAKVNILQDSEINLDSQEKAEVDSYIVEGVETFGGKKVPNEFFRHYRCHPNSMSFQTFYPGAIIKKEFICGRGVDFYFEKNDAKKQKLNPRFNPPKKIENDGGNISNDEYQVKYYLKQQKLLEDIHSEWGNTLKKRDAAIDCMGTFAQLSRNSLNEEEKYAFIEIHDQCEKSFTKSNKDLIKHKEQSAYIMSRRNYICGKIKENEKAYQILKTKKKSDYCIQ</sequence>
<reference evidence="1 2" key="1">
    <citation type="submission" date="2021-02" db="EMBL/GenBank/DDBJ databases">
        <title>Cotonvirus japonicus, which uses Golgi apparatus of host cells for its virion factory, phylogenetically links tailed tupanvirus and icosahedral mimivirus.</title>
        <authorList>
            <person name="Takahashi H."/>
            <person name="Fukaya S."/>
            <person name="Song C."/>
            <person name="Murata K."/>
            <person name="Takemura M."/>
        </authorList>
    </citation>
    <scope>NUCLEOTIDE SEQUENCE [LARGE SCALE GENOMIC DNA]</scope>
</reference>